<gene>
    <name evidence="1" type="ORF">SAMN02910451_00681</name>
</gene>
<evidence type="ECO:0000313" key="1">
    <source>
        <dbReference type="EMBL" id="SCX88403.1"/>
    </source>
</evidence>
<dbReference type="RefSeq" id="WP_074461430.1">
    <property type="nucleotide sequence ID" value="NZ_FMUR01000004.1"/>
</dbReference>
<organism evidence="1 2">
    <name type="scientific">Butyrivibrio hungatei</name>
    <dbReference type="NCBI Taxonomy" id="185008"/>
    <lineage>
        <taxon>Bacteria</taxon>
        <taxon>Bacillati</taxon>
        <taxon>Bacillota</taxon>
        <taxon>Clostridia</taxon>
        <taxon>Lachnospirales</taxon>
        <taxon>Lachnospiraceae</taxon>
        <taxon>Butyrivibrio</taxon>
    </lineage>
</organism>
<name>A0A1G5BE11_9FIRM</name>
<proteinExistence type="predicted"/>
<dbReference type="InterPro" id="IPR053842">
    <property type="entry name" value="NikA-like"/>
</dbReference>
<keyword evidence="2" id="KW-1185">Reference proteome</keyword>
<reference evidence="2" key="1">
    <citation type="submission" date="2016-10" db="EMBL/GenBank/DDBJ databases">
        <authorList>
            <person name="Varghese N."/>
            <person name="Submissions S."/>
        </authorList>
    </citation>
    <scope>NUCLEOTIDE SEQUENCE [LARGE SCALE GENOMIC DNA]</scope>
    <source>
        <strain evidence="2">XBD2006</strain>
    </source>
</reference>
<dbReference type="AlphaFoldDB" id="A0A1G5BE11"/>
<sequence>MQNRTNRISVRLSDDELERMRAKMEEAGITNMSKYMRKMILDGYCVRVDTKDLREMVYLIRMCSNNLNQYAKKANGLGVICVPDIKDLQRRFEDIWKGMRAILKKFASIK</sequence>
<evidence type="ECO:0000313" key="2">
    <source>
        <dbReference type="Proteomes" id="UP000183047"/>
    </source>
</evidence>
<protein>
    <recommendedName>
        <fullName evidence="3">Mobilisation protein (MobC)</fullName>
    </recommendedName>
</protein>
<dbReference type="EMBL" id="FMUR01000004">
    <property type="protein sequence ID" value="SCX88403.1"/>
    <property type="molecule type" value="Genomic_DNA"/>
</dbReference>
<evidence type="ECO:0008006" key="3">
    <source>
        <dbReference type="Google" id="ProtNLM"/>
    </source>
</evidence>
<accession>A0A1G5BE11</accession>
<dbReference type="Proteomes" id="UP000183047">
    <property type="component" value="Unassembled WGS sequence"/>
</dbReference>
<dbReference type="Pfam" id="PF21983">
    <property type="entry name" value="NikA-like"/>
    <property type="match status" value="1"/>
</dbReference>